<dbReference type="Proteomes" id="UP001225072">
    <property type="component" value="Unassembled WGS sequence"/>
</dbReference>
<keyword evidence="5 12" id="KW-0436">Ligase</keyword>
<feature type="domain" description="Cysteinyl-tRNA synthetase class Ia DALR" evidence="13">
    <location>
        <begin position="375"/>
        <end position="441"/>
    </location>
</feature>
<evidence type="ECO:0000256" key="8">
    <source>
        <dbReference type="ARBA" id="ARBA00022833"/>
    </source>
</evidence>
<dbReference type="Pfam" id="PF01406">
    <property type="entry name" value="tRNA-synt_1e"/>
    <property type="match status" value="1"/>
</dbReference>
<dbReference type="InterPro" id="IPR015803">
    <property type="entry name" value="Cys-tRNA-ligase"/>
</dbReference>
<dbReference type="EC" id="6.1.1.16" evidence="12"/>
<dbReference type="NCBIfam" id="TIGR00435">
    <property type="entry name" value="cysS"/>
    <property type="match status" value="1"/>
</dbReference>
<dbReference type="RefSeq" id="WP_307453125.1">
    <property type="nucleotide sequence ID" value="NZ_JAUTAL010000001.1"/>
</dbReference>
<dbReference type="CDD" id="cd00672">
    <property type="entry name" value="CysRS_core"/>
    <property type="match status" value="1"/>
</dbReference>
<feature type="binding site" evidence="12">
    <location>
        <position position="250"/>
    </location>
    <ligand>
        <name>Zn(2+)</name>
        <dbReference type="ChEBI" id="CHEBI:29105"/>
    </ligand>
</feature>
<evidence type="ECO:0000256" key="9">
    <source>
        <dbReference type="ARBA" id="ARBA00022840"/>
    </source>
</evidence>
<keyword evidence="6 12" id="KW-0479">Metal-binding</keyword>
<keyword evidence="4 12" id="KW-0963">Cytoplasm</keyword>
<evidence type="ECO:0000256" key="10">
    <source>
        <dbReference type="ARBA" id="ARBA00022917"/>
    </source>
</evidence>
<dbReference type="PRINTS" id="PR00983">
    <property type="entry name" value="TRNASYNTHCYS"/>
</dbReference>
<dbReference type="EMBL" id="JAUTAL010000001">
    <property type="protein sequence ID" value="MDQ1098684.1"/>
    <property type="molecule type" value="Genomic_DNA"/>
</dbReference>
<accession>A0ABU0TNR4</accession>
<evidence type="ECO:0000256" key="12">
    <source>
        <dbReference type="HAMAP-Rule" id="MF_00041"/>
    </source>
</evidence>
<keyword evidence="9 12" id="KW-0067">ATP-binding</keyword>
<organism evidence="14 15">
    <name type="scientific">Chryseobacterium camelliae</name>
    <dbReference type="NCBI Taxonomy" id="1265445"/>
    <lineage>
        <taxon>Bacteria</taxon>
        <taxon>Pseudomonadati</taxon>
        <taxon>Bacteroidota</taxon>
        <taxon>Flavobacteriia</taxon>
        <taxon>Flavobacteriales</taxon>
        <taxon>Weeksellaceae</taxon>
        <taxon>Chryseobacterium group</taxon>
        <taxon>Chryseobacterium</taxon>
    </lineage>
</organism>
<evidence type="ECO:0000259" key="13">
    <source>
        <dbReference type="SMART" id="SM00840"/>
    </source>
</evidence>
<feature type="binding site" evidence="12">
    <location>
        <position position="254"/>
    </location>
    <ligand>
        <name>Zn(2+)</name>
        <dbReference type="ChEBI" id="CHEBI:29105"/>
    </ligand>
</feature>
<name>A0ABU0TNR4_9FLAO</name>
<comment type="subcellular location">
    <subcellularLocation>
        <location evidence="1 12">Cytoplasm</location>
    </subcellularLocation>
</comment>
<reference evidence="14 15" key="1">
    <citation type="submission" date="2023-07" db="EMBL/GenBank/DDBJ databases">
        <title>Functional and genomic diversity of the sorghum phyllosphere microbiome.</title>
        <authorList>
            <person name="Shade A."/>
        </authorList>
    </citation>
    <scope>NUCLEOTIDE SEQUENCE [LARGE SCALE GENOMIC DNA]</scope>
    <source>
        <strain evidence="14 15">SORGH_AS_1064</strain>
    </source>
</reference>
<comment type="cofactor">
    <cofactor evidence="12">
        <name>Zn(2+)</name>
        <dbReference type="ChEBI" id="CHEBI:29105"/>
    </cofactor>
    <text evidence="12">Binds 1 zinc ion per subunit.</text>
</comment>
<keyword evidence="11 12" id="KW-0030">Aminoacyl-tRNA synthetase</keyword>
<evidence type="ECO:0000256" key="6">
    <source>
        <dbReference type="ARBA" id="ARBA00022723"/>
    </source>
</evidence>
<comment type="similarity">
    <text evidence="2 12">Belongs to the class-I aminoacyl-tRNA synthetase family.</text>
</comment>
<dbReference type="SUPFAM" id="SSF47323">
    <property type="entry name" value="Anticodon-binding domain of a subclass of class I aminoacyl-tRNA synthetases"/>
    <property type="match status" value="1"/>
</dbReference>
<dbReference type="Pfam" id="PF09190">
    <property type="entry name" value="DALR_2"/>
    <property type="match status" value="1"/>
</dbReference>
<sequence>MQLKIYNSLSGEKEIFKPILEGNVGMYVCGPTVYSNVHLGNVRTFLSFDFIYRSLKHLGYKVRYVRNITDAGHLTDDGDVNNDRFVKQTRLEKLEPMEIVQKYTVDFHKVLEMFNLLPPNIEPTATGHIVEQIELTQKLIERGFAYESNGSVYFDVLEYNRRGLNYGELSKRNIEELFANTRDLDGQGEKRNPQDFALWKKASPAHIMRWNSPWGEGFPGWHLECTAMSTKYLGETFDIHGGGMDLKFPHHECEIAQGKACNDAAPVNYWMHANMLTMNGQRMSKSTGNYILPMQLVSGENDFFEKPFHPSIVRFCFLQAHYRSVLDISNDAMIASEKGFIRLMEALKIINGEQIREKAVHQGTSSFNYSEWKGKAYDALTDDFNSPVLIAHLFEAVKFIFALNDGKETISAEELEDLKSTLNAFVFDVLGLQNIEENNNEKLDQTLKVLIELRNQARKAKNFELSDQIRDKLLAEGIELKDGRDGTSYVLN</sequence>
<dbReference type="InterPro" id="IPR032678">
    <property type="entry name" value="tRNA-synt_1_cat_dom"/>
</dbReference>
<proteinExistence type="inferred from homology"/>
<dbReference type="PANTHER" id="PTHR10890:SF3">
    <property type="entry name" value="CYSTEINE--TRNA LIGASE, CYTOPLASMIC"/>
    <property type="match status" value="1"/>
</dbReference>
<dbReference type="GO" id="GO:0004817">
    <property type="term" value="F:cysteine-tRNA ligase activity"/>
    <property type="evidence" value="ECO:0007669"/>
    <property type="project" value="UniProtKB-EC"/>
</dbReference>
<feature type="binding site" evidence="12">
    <location>
        <position position="29"/>
    </location>
    <ligand>
        <name>Zn(2+)</name>
        <dbReference type="ChEBI" id="CHEBI:29105"/>
    </ligand>
</feature>
<evidence type="ECO:0000256" key="1">
    <source>
        <dbReference type="ARBA" id="ARBA00004496"/>
    </source>
</evidence>
<evidence type="ECO:0000256" key="7">
    <source>
        <dbReference type="ARBA" id="ARBA00022741"/>
    </source>
</evidence>
<keyword evidence="10 12" id="KW-0648">Protein biosynthesis</keyword>
<dbReference type="SUPFAM" id="SSF52374">
    <property type="entry name" value="Nucleotidylyl transferase"/>
    <property type="match status" value="1"/>
</dbReference>
<keyword evidence="15" id="KW-1185">Reference proteome</keyword>
<feature type="short sequence motif" description="'HIGH' region" evidence="12">
    <location>
        <begin position="31"/>
        <end position="41"/>
    </location>
</feature>
<dbReference type="Gene3D" id="1.20.120.1910">
    <property type="entry name" value="Cysteine-tRNA ligase, C-terminal anti-codon recognition domain"/>
    <property type="match status" value="1"/>
</dbReference>
<protein>
    <recommendedName>
        <fullName evidence="12">Cysteine--tRNA ligase</fullName>
        <ecNumber evidence="12">6.1.1.16</ecNumber>
    </recommendedName>
    <alternativeName>
        <fullName evidence="12">Cysteinyl-tRNA synthetase</fullName>
        <shortName evidence="12">CysRS</shortName>
    </alternativeName>
</protein>
<keyword evidence="8 12" id="KW-0862">Zinc</keyword>
<evidence type="ECO:0000256" key="5">
    <source>
        <dbReference type="ARBA" id="ARBA00022598"/>
    </source>
</evidence>
<evidence type="ECO:0000256" key="4">
    <source>
        <dbReference type="ARBA" id="ARBA00022490"/>
    </source>
</evidence>
<evidence type="ECO:0000256" key="11">
    <source>
        <dbReference type="ARBA" id="ARBA00023146"/>
    </source>
</evidence>
<evidence type="ECO:0000313" key="15">
    <source>
        <dbReference type="Proteomes" id="UP001225072"/>
    </source>
</evidence>
<evidence type="ECO:0000256" key="2">
    <source>
        <dbReference type="ARBA" id="ARBA00005594"/>
    </source>
</evidence>
<dbReference type="HAMAP" id="MF_00041">
    <property type="entry name" value="Cys_tRNA_synth"/>
    <property type="match status" value="1"/>
</dbReference>
<dbReference type="Gene3D" id="3.40.50.620">
    <property type="entry name" value="HUPs"/>
    <property type="match status" value="1"/>
</dbReference>
<dbReference type="InterPro" id="IPR009080">
    <property type="entry name" value="tRNAsynth_Ia_anticodon-bd"/>
</dbReference>
<comment type="caution">
    <text evidence="14">The sequence shown here is derived from an EMBL/GenBank/DDBJ whole genome shotgun (WGS) entry which is preliminary data.</text>
</comment>
<dbReference type="SMART" id="SM00840">
    <property type="entry name" value="DALR_2"/>
    <property type="match status" value="1"/>
</dbReference>
<comment type="catalytic activity">
    <reaction evidence="12">
        <text>tRNA(Cys) + L-cysteine + ATP = L-cysteinyl-tRNA(Cys) + AMP + diphosphate</text>
        <dbReference type="Rhea" id="RHEA:17773"/>
        <dbReference type="Rhea" id="RHEA-COMP:9661"/>
        <dbReference type="Rhea" id="RHEA-COMP:9679"/>
        <dbReference type="ChEBI" id="CHEBI:30616"/>
        <dbReference type="ChEBI" id="CHEBI:33019"/>
        <dbReference type="ChEBI" id="CHEBI:35235"/>
        <dbReference type="ChEBI" id="CHEBI:78442"/>
        <dbReference type="ChEBI" id="CHEBI:78517"/>
        <dbReference type="ChEBI" id="CHEBI:456215"/>
        <dbReference type="EC" id="6.1.1.16"/>
    </reaction>
</comment>
<dbReference type="InterPro" id="IPR015273">
    <property type="entry name" value="Cys-tRNA-synt_Ia_DALR"/>
</dbReference>
<feature type="short sequence motif" description="'KMSKS' region" evidence="12">
    <location>
        <begin position="282"/>
        <end position="286"/>
    </location>
</feature>
<gene>
    <name evidence="12" type="primary">cysS</name>
    <name evidence="14" type="ORF">QE404_003831</name>
</gene>
<evidence type="ECO:0000256" key="3">
    <source>
        <dbReference type="ARBA" id="ARBA00011245"/>
    </source>
</evidence>
<feature type="binding site" evidence="12">
    <location>
        <position position="225"/>
    </location>
    <ligand>
        <name>Zn(2+)</name>
        <dbReference type="ChEBI" id="CHEBI:29105"/>
    </ligand>
</feature>
<keyword evidence="7 12" id="KW-0547">Nucleotide-binding</keyword>
<comment type="subunit">
    <text evidence="3 12">Monomer.</text>
</comment>
<dbReference type="InterPro" id="IPR024909">
    <property type="entry name" value="Cys-tRNA/MSH_ligase"/>
</dbReference>
<evidence type="ECO:0000313" key="14">
    <source>
        <dbReference type="EMBL" id="MDQ1098684.1"/>
    </source>
</evidence>
<dbReference type="InterPro" id="IPR014729">
    <property type="entry name" value="Rossmann-like_a/b/a_fold"/>
</dbReference>
<dbReference type="PANTHER" id="PTHR10890">
    <property type="entry name" value="CYSTEINYL-TRNA SYNTHETASE"/>
    <property type="match status" value="1"/>
</dbReference>
<feature type="binding site" evidence="12">
    <location>
        <position position="285"/>
    </location>
    <ligand>
        <name>ATP</name>
        <dbReference type="ChEBI" id="CHEBI:30616"/>
    </ligand>
</feature>